<dbReference type="SFLD" id="SFLDS00003">
    <property type="entry name" value="Haloacid_Dehalogenase"/>
    <property type="match status" value="1"/>
</dbReference>
<dbReference type="SUPFAM" id="SSF56784">
    <property type="entry name" value="HAD-like"/>
    <property type="match status" value="1"/>
</dbReference>
<protein>
    <submittedName>
        <fullName evidence="4">Haloacid dehalogenase-like hydrolase</fullName>
    </submittedName>
</protein>
<dbReference type="InterPro" id="IPR023214">
    <property type="entry name" value="HAD_sf"/>
</dbReference>
<dbReference type="Gene3D" id="1.20.120.710">
    <property type="entry name" value="Haloacid dehalogenase hydrolase-like domain"/>
    <property type="match status" value="1"/>
</dbReference>
<sequence length="251" mass="27395">MSETAKVKAVFLDMDDTLVLTSACDELAFVEVGNLATELVPGVDVDGLIAGFRKGMKATPWDVEYKIHVDEWRAGLWHAAIVEQNLEAGDGDLMGAARQLQTKYRDVRLSHFKFLEGVEGMIGRMKGKGLQTVIITNGHHEVQRQKLVACDAERLFGKDILVGGEEVLKGEQEKPHPSIFAKACKLAGCTFEEAVHVGDSLKSDIQGGINAKLAATIWINAPGKELPPNSPKPTYTVAKVTEIEEIVNKFV</sequence>
<dbReference type="Pfam" id="PF00702">
    <property type="entry name" value="Hydrolase"/>
    <property type="match status" value="1"/>
</dbReference>
<dbReference type="Gene3D" id="3.40.50.1000">
    <property type="entry name" value="HAD superfamily/HAD-like"/>
    <property type="match status" value="1"/>
</dbReference>
<dbReference type="AlphaFoldDB" id="A0A5B8MGL9"/>
<dbReference type="OrthoDB" id="1694274at2759"/>
<dbReference type="GO" id="GO:0050124">
    <property type="term" value="F:N-acylneuraminate-9-phosphatase activity"/>
    <property type="evidence" value="ECO:0007669"/>
    <property type="project" value="TreeGrafter"/>
</dbReference>
<dbReference type="PANTHER" id="PTHR46470:SF3">
    <property type="entry name" value="N-ACYLNEURAMINATE-9-PHOSPHATASE"/>
    <property type="match status" value="1"/>
</dbReference>
<dbReference type="Proteomes" id="UP000316726">
    <property type="component" value="Chromosome 1"/>
</dbReference>
<evidence type="ECO:0000256" key="3">
    <source>
        <dbReference type="ARBA" id="ARBA00022842"/>
    </source>
</evidence>
<keyword evidence="3" id="KW-0460">Magnesium</keyword>
<keyword evidence="2 4" id="KW-0378">Hydrolase</keyword>
<evidence type="ECO:0000256" key="1">
    <source>
        <dbReference type="ARBA" id="ARBA00001946"/>
    </source>
</evidence>
<accession>A0A5B8MGL9</accession>
<dbReference type="EMBL" id="CP031034">
    <property type="protein sequence ID" value="QDZ18492.1"/>
    <property type="molecule type" value="Genomic_DNA"/>
</dbReference>
<name>A0A5B8MGL9_9CHLO</name>
<proteinExistence type="predicted"/>
<dbReference type="SFLD" id="SFLDG01129">
    <property type="entry name" value="C1.5:_HAD__Beta-PGM__Phosphata"/>
    <property type="match status" value="1"/>
</dbReference>
<dbReference type="InterPro" id="IPR051400">
    <property type="entry name" value="HAD-like_hydrolase"/>
</dbReference>
<dbReference type="InterPro" id="IPR006439">
    <property type="entry name" value="HAD-SF_hydro_IA"/>
</dbReference>
<dbReference type="PANTHER" id="PTHR46470">
    <property type="entry name" value="N-ACYLNEURAMINATE-9-PHOSPHATASE"/>
    <property type="match status" value="1"/>
</dbReference>
<comment type="cofactor">
    <cofactor evidence="1">
        <name>Mg(2+)</name>
        <dbReference type="ChEBI" id="CHEBI:18420"/>
    </cofactor>
</comment>
<dbReference type="STRING" id="1764295.A0A5B8MGL9"/>
<gene>
    <name evidence="4" type="ORF">A3770_01p10100</name>
</gene>
<evidence type="ECO:0000313" key="4">
    <source>
        <dbReference type="EMBL" id="QDZ18492.1"/>
    </source>
</evidence>
<dbReference type="GO" id="GO:0046380">
    <property type="term" value="P:N-acetylneuraminate biosynthetic process"/>
    <property type="evidence" value="ECO:0007669"/>
    <property type="project" value="TreeGrafter"/>
</dbReference>
<keyword evidence="5" id="KW-1185">Reference proteome</keyword>
<evidence type="ECO:0000256" key="2">
    <source>
        <dbReference type="ARBA" id="ARBA00022801"/>
    </source>
</evidence>
<dbReference type="InterPro" id="IPR036412">
    <property type="entry name" value="HAD-like_sf"/>
</dbReference>
<organism evidence="4 5">
    <name type="scientific">Chloropicon primus</name>
    <dbReference type="NCBI Taxonomy" id="1764295"/>
    <lineage>
        <taxon>Eukaryota</taxon>
        <taxon>Viridiplantae</taxon>
        <taxon>Chlorophyta</taxon>
        <taxon>Chloropicophyceae</taxon>
        <taxon>Chloropicales</taxon>
        <taxon>Chloropicaceae</taxon>
        <taxon>Chloropicon</taxon>
    </lineage>
</organism>
<reference evidence="4 5" key="1">
    <citation type="submission" date="2018-07" db="EMBL/GenBank/DDBJ databases">
        <title>The complete nuclear genome of the prasinophyte Chloropicon primus (CCMP1205).</title>
        <authorList>
            <person name="Pombert J.-F."/>
            <person name="Otis C."/>
            <person name="Turmel M."/>
            <person name="Lemieux C."/>
        </authorList>
    </citation>
    <scope>NUCLEOTIDE SEQUENCE [LARGE SCALE GENOMIC DNA]</scope>
    <source>
        <strain evidence="4 5">CCMP1205</strain>
    </source>
</reference>
<dbReference type="NCBIfam" id="TIGR01549">
    <property type="entry name" value="HAD-SF-IA-v1"/>
    <property type="match status" value="1"/>
</dbReference>
<evidence type="ECO:0000313" key="5">
    <source>
        <dbReference type="Proteomes" id="UP000316726"/>
    </source>
</evidence>